<feature type="transmembrane region" description="Helical" evidence="8">
    <location>
        <begin position="276"/>
        <end position="296"/>
    </location>
</feature>
<comment type="similarity">
    <text evidence="2 7">Belongs to the sodium:solute symporter (SSF) (TC 2.A.21) family.</text>
</comment>
<name>E5Y2P8_BILW3</name>
<dbReference type="GO" id="GO:0022857">
    <property type="term" value="F:transmembrane transporter activity"/>
    <property type="evidence" value="ECO:0007669"/>
    <property type="project" value="InterPro"/>
</dbReference>
<keyword evidence="4 8" id="KW-0812">Transmembrane</keyword>
<evidence type="ECO:0008006" key="11">
    <source>
        <dbReference type="Google" id="ProtNLM"/>
    </source>
</evidence>
<comment type="subcellular location">
    <subcellularLocation>
        <location evidence="1">Membrane</location>
        <topology evidence="1">Multi-pass membrane protein</topology>
    </subcellularLocation>
</comment>
<dbReference type="InterPro" id="IPR038377">
    <property type="entry name" value="Na/Glc_symporter_sf"/>
</dbReference>
<keyword evidence="5 8" id="KW-1133">Transmembrane helix</keyword>
<proteinExistence type="inferred from homology"/>
<keyword evidence="6 8" id="KW-0472">Membrane</keyword>
<evidence type="ECO:0000313" key="9">
    <source>
        <dbReference type="EMBL" id="EFV45717.1"/>
    </source>
</evidence>
<evidence type="ECO:0000256" key="6">
    <source>
        <dbReference type="ARBA" id="ARBA00023136"/>
    </source>
</evidence>
<dbReference type="RefSeq" id="WP_005024681.1">
    <property type="nucleotide sequence ID" value="NZ_KE150239.1"/>
</dbReference>
<evidence type="ECO:0000256" key="5">
    <source>
        <dbReference type="ARBA" id="ARBA00022989"/>
    </source>
</evidence>
<dbReference type="STRING" id="563192.HMPREF0179_00491"/>
<dbReference type="PROSITE" id="PS50283">
    <property type="entry name" value="NA_SOLUT_SYMP_3"/>
    <property type="match status" value="1"/>
</dbReference>
<evidence type="ECO:0000256" key="4">
    <source>
        <dbReference type="ARBA" id="ARBA00022692"/>
    </source>
</evidence>
<keyword evidence="3" id="KW-0813">Transport</keyword>
<dbReference type="Gene3D" id="1.20.1730.10">
    <property type="entry name" value="Sodium/glucose cotransporter"/>
    <property type="match status" value="1"/>
</dbReference>
<dbReference type="eggNOG" id="COG0591">
    <property type="taxonomic scope" value="Bacteria"/>
</dbReference>
<feature type="transmembrane region" description="Helical" evidence="8">
    <location>
        <begin position="76"/>
        <end position="97"/>
    </location>
</feature>
<feature type="transmembrane region" description="Helical" evidence="8">
    <location>
        <begin position="118"/>
        <end position="135"/>
    </location>
</feature>
<evidence type="ECO:0000256" key="8">
    <source>
        <dbReference type="SAM" id="Phobius"/>
    </source>
</evidence>
<evidence type="ECO:0000256" key="2">
    <source>
        <dbReference type="ARBA" id="ARBA00006434"/>
    </source>
</evidence>
<dbReference type="OrthoDB" id="9789704at2"/>
<feature type="transmembrane region" description="Helical" evidence="8">
    <location>
        <begin position="316"/>
        <end position="340"/>
    </location>
</feature>
<dbReference type="CDD" id="cd10322">
    <property type="entry name" value="SLC5sbd"/>
    <property type="match status" value="1"/>
</dbReference>
<reference evidence="9 10" key="2">
    <citation type="submission" date="2013-04" db="EMBL/GenBank/DDBJ databases">
        <title>The Genome Sequence of Bilophila wadsworthia 3_1_6.</title>
        <authorList>
            <consortium name="The Broad Institute Genomics Platform"/>
            <person name="Earl A."/>
            <person name="Ward D."/>
            <person name="Feldgarden M."/>
            <person name="Gevers D."/>
            <person name="Sibley C."/>
            <person name="Strauss J."/>
            <person name="Allen-Vercoe E."/>
            <person name="Walker B."/>
            <person name="Young S."/>
            <person name="Zeng Q."/>
            <person name="Gargeya S."/>
            <person name="Fitzgerald M."/>
            <person name="Haas B."/>
            <person name="Abouelleil A."/>
            <person name="Allen A.W."/>
            <person name="Alvarado L."/>
            <person name="Arachchi H.M."/>
            <person name="Berlin A.M."/>
            <person name="Chapman S.B."/>
            <person name="Gainer-Dewar J."/>
            <person name="Goldberg J."/>
            <person name="Griggs A."/>
            <person name="Gujja S."/>
            <person name="Hansen M."/>
            <person name="Howarth C."/>
            <person name="Imamovic A."/>
            <person name="Ireland A."/>
            <person name="Larimer J."/>
            <person name="McCowan C."/>
            <person name="Murphy C."/>
            <person name="Pearson M."/>
            <person name="Poon T.W."/>
            <person name="Priest M."/>
            <person name="Roberts A."/>
            <person name="Saif S."/>
            <person name="Shea T."/>
            <person name="Sisk P."/>
            <person name="Sykes S."/>
            <person name="Wortman J."/>
            <person name="Nusbaum C."/>
            <person name="Birren B."/>
        </authorList>
    </citation>
    <scope>NUCLEOTIDE SEQUENCE [LARGE SCALE GENOMIC DNA]</scope>
    <source>
        <strain evidence="9 10">3_1_6</strain>
    </source>
</reference>
<evidence type="ECO:0000256" key="7">
    <source>
        <dbReference type="RuleBase" id="RU362091"/>
    </source>
</evidence>
<gene>
    <name evidence="9" type="ORF">HMPREF0179_00491</name>
</gene>
<evidence type="ECO:0000313" key="10">
    <source>
        <dbReference type="Proteomes" id="UP000006034"/>
    </source>
</evidence>
<feature type="transmembrane region" description="Helical" evidence="8">
    <location>
        <begin position="187"/>
        <end position="204"/>
    </location>
</feature>
<feature type="transmembrane region" description="Helical" evidence="8">
    <location>
        <begin position="236"/>
        <end position="255"/>
    </location>
</feature>
<dbReference type="AlphaFoldDB" id="E5Y2P8"/>
<dbReference type="PANTHER" id="PTHR48086:SF8">
    <property type="entry name" value="MONOCARBOXYLIC ACID PERMEASE"/>
    <property type="match status" value="1"/>
</dbReference>
<dbReference type="InterPro" id="IPR050277">
    <property type="entry name" value="Sodium:Solute_Symporter"/>
</dbReference>
<feature type="transmembrane region" description="Helical" evidence="8">
    <location>
        <begin position="418"/>
        <end position="440"/>
    </location>
</feature>
<dbReference type="GO" id="GO:0005886">
    <property type="term" value="C:plasma membrane"/>
    <property type="evidence" value="ECO:0007669"/>
    <property type="project" value="TreeGrafter"/>
</dbReference>
<dbReference type="PANTHER" id="PTHR48086">
    <property type="entry name" value="SODIUM/PROLINE SYMPORTER-RELATED"/>
    <property type="match status" value="1"/>
</dbReference>
<feature type="transmembrane region" description="Helical" evidence="8">
    <location>
        <begin position="361"/>
        <end position="383"/>
    </location>
</feature>
<evidence type="ECO:0000256" key="1">
    <source>
        <dbReference type="ARBA" id="ARBA00004141"/>
    </source>
</evidence>
<sequence length="491" mass="53063">MTALVFIALMAFSVVLAFMAKRGVIADSMDDVMVAGRSFGAFMVFFVTVGETYGIGTMIGVPGAIYSKGISYSLWFLGYILLGFVVGYFMNPAIWRMGKISGAMTMPDCFRWRYGSKALEVLVAVICIVFLLPWMQMQFAGLATILRYIGWDISYTVGIGISAAIAYLYIAVAGIRAPAWISIMKDILMMAAIVSGGLVAIHNMPGGISGIFDMAIAHFPDKVVIDAEPITKNATFVFSTIIFQALGFCVTPLQYQFIFTAKSEDTIRRNQIIMPLYMFMYPFLIVAAYFVLVTVPNLNDPDSSFMALAAANLPEWTVGMVAAGGALTCILVIAVSALNLGGIFSRNIWGVFRSSVSQKQAVLVTNMATGASLLISVVLAVMLPNLMLGVINIAYFWATQCFPMALATFFWRGATRTGVFAGLLTGVVAVVVLTETHVTFWGLNQGFVAMTLNALVMVAVCLCTNPDEATNETSNALFAYAAQEEPEAADL</sequence>
<organism evidence="9 10">
    <name type="scientific">Bilophila wadsworthia (strain 3_1_6)</name>
    <dbReference type="NCBI Taxonomy" id="563192"/>
    <lineage>
        <taxon>Bacteria</taxon>
        <taxon>Pseudomonadati</taxon>
        <taxon>Thermodesulfobacteriota</taxon>
        <taxon>Desulfovibrionia</taxon>
        <taxon>Desulfovibrionales</taxon>
        <taxon>Desulfovibrionaceae</taxon>
        <taxon>Bilophila</taxon>
    </lineage>
</organism>
<dbReference type="InterPro" id="IPR001734">
    <property type="entry name" value="Na/solute_symporter"/>
</dbReference>
<keyword evidence="10" id="KW-1185">Reference proteome</keyword>
<protein>
    <recommendedName>
        <fullName evidence="11">Solute:sodium symporter (SSS) family transporter</fullName>
    </recommendedName>
</protein>
<evidence type="ECO:0000256" key="3">
    <source>
        <dbReference type="ARBA" id="ARBA00022448"/>
    </source>
</evidence>
<feature type="transmembrane region" description="Helical" evidence="8">
    <location>
        <begin position="389"/>
        <end position="411"/>
    </location>
</feature>
<dbReference type="Proteomes" id="UP000006034">
    <property type="component" value="Unassembled WGS sequence"/>
</dbReference>
<reference evidence="9 10" key="1">
    <citation type="submission" date="2010-10" db="EMBL/GenBank/DDBJ databases">
        <authorList>
            <consortium name="The Broad Institute Genome Sequencing Platform"/>
            <person name="Ward D."/>
            <person name="Earl A."/>
            <person name="Feldgarden M."/>
            <person name="Young S.K."/>
            <person name="Gargeya S."/>
            <person name="Zeng Q."/>
            <person name="Alvarado L."/>
            <person name="Berlin A."/>
            <person name="Bochicchio J."/>
            <person name="Chapman S.B."/>
            <person name="Chen Z."/>
            <person name="Freedman E."/>
            <person name="Gellesch M."/>
            <person name="Goldberg J."/>
            <person name="Griggs A."/>
            <person name="Gujja S."/>
            <person name="Heilman E."/>
            <person name="Heiman D."/>
            <person name="Howarth C."/>
            <person name="Mehta T."/>
            <person name="Neiman D."/>
            <person name="Pearson M."/>
            <person name="Roberts A."/>
            <person name="Saif S."/>
            <person name="Shea T."/>
            <person name="Shenoy N."/>
            <person name="Sisk P."/>
            <person name="Stolte C."/>
            <person name="Sykes S."/>
            <person name="White J."/>
            <person name="Yandava C."/>
            <person name="Allen-Vercoe E."/>
            <person name="Sibley C."/>
            <person name="Ambrose C.E."/>
            <person name="Strauss J."/>
            <person name="Daigneault M."/>
            <person name="Haas B."/>
            <person name="Nusbaum C."/>
            <person name="Birren B."/>
        </authorList>
    </citation>
    <scope>NUCLEOTIDE SEQUENCE [LARGE SCALE GENOMIC DNA]</scope>
    <source>
        <strain evidence="9 10">3_1_6</strain>
    </source>
</reference>
<feature type="transmembrane region" description="Helical" evidence="8">
    <location>
        <begin position="155"/>
        <end position="175"/>
    </location>
</feature>
<accession>E5Y2P8</accession>
<dbReference type="HOGENOM" id="CLU_018808_15_0_7"/>
<feature type="transmembrane region" description="Helical" evidence="8">
    <location>
        <begin position="446"/>
        <end position="464"/>
    </location>
</feature>
<dbReference type="Pfam" id="PF00474">
    <property type="entry name" value="SSF"/>
    <property type="match status" value="1"/>
</dbReference>
<dbReference type="EMBL" id="ADCP02000002">
    <property type="protein sequence ID" value="EFV45717.1"/>
    <property type="molecule type" value="Genomic_DNA"/>
</dbReference>
<dbReference type="GeneID" id="78086737"/>
<comment type="caution">
    <text evidence="9">The sequence shown here is derived from an EMBL/GenBank/DDBJ whole genome shotgun (WGS) entry which is preliminary data.</text>
</comment>